<evidence type="ECO:0000313" key="2">
    <source>
        <dbReference type="EMBL" id="CAE7427827.1"/>
    </source>
</evidence>
<proteinExistence type="predicted"/>
<dbReference type="EMBL" id="CAJNJA010018643">
    <property type="protein sequence ID" value="CAE7427827.1"/>
    <property type="molecule type" value="Genomic_DNA"/>
</dbReference>
<evidence type="ECO:0000313" key="3">
    <source>
        <dbReference type="Proteomes" id="UP000601435"/>
    </source>
</evidence>
<sequence length="70" mass="7969">MAWWQKPRSFRAAGRRPQSQSRPNTALTAEVEDFLQEILKEDDAGKANRVNAEEQLQRNALQVALGPLHK</sequence>
<gene>
    <name evidence="2" type="primary">mhkC</name>
    <name evidence="2" type="ORF">SNEC2469_LOCUS11739</name>
</gene>
<reference evidence="2" key="1">
    <citation type="submission" date="2021-02" db="EMBL/GenBank/DDBJ databases">
        <authorList>
            <person name="Dougan E. K."/>
            <person name="Rhodes N."/>
            <person name="Thang M."/>
            <person name="Chan C."/>
        </authorList>
    </citation>
    <scope>NUCLEOTIDE SEQUENCE</scope>
</reference>
<dbReference type="AlphaFoldDB" id="A0A812RAX6"/>
<dbReference type="Proteomes" id="UP000601435">
    <property type="component" value="Unassembled WGS sequence"/>
</dbReference>
<protein>
    <submittedName>
        <fullName evidence="2">MhkC protein</fullName>
    </submittedName>
</protein>
<evidence type="ECO:0000256" key="1">
    <source>
        <dbReference type="SAM" id="MobiDB-lite"/>
    </source>
</evidence>
<organism evidence="2 3">
    <name type="scientific">Symbiodinium necroappetens</name>
    <dbReference type="NCBI Taxonomy" id="1628268"/>
    <lineage>
        <taxon>Eukaryota</taxon>
        <taxon>Sar</taxon>
        <taxon>Alveolata</taxon>
        <taxon>Dinophyceae</taxon>
        <taxon>Suessiales</taxon>
        <taxon>Symbiodiniaceae</taxon>
        <taxon>Symbiodinium</taxon>
    </lineage>
</organism>
<accession>A0A812RAX6</accession>
<feature type="non-terminal residue" evidence="2">
    <location>
        <position position="70"/>
    </location>
</feature>
<feature type="region of interest" description="Disordered" evidence="1">
    <location>
        <begin position="1"/>
        <end position="25"/>
    </location>
</feature>
<comment type="caution">
    <text evidence="2">The sequence shown here is derived from an EMBL/GenBank/DDBJ whole genome shotgun (WGS) entry which is preliminary data.</text>
</comment>
<dbReference type="OrthoDB" id="415436at2759"/>
<keyword evidence="3" id="KW-1185">Reference proteome</keyword>
<name>A0A812RAX6_9DINO</name>